<dbReference type="PANTHER" id="PTHR43681:SF1">
    <property type="entry name" value="SARCALUMENIN"/>
    <property type="match status" value="1"/>
</dbReference>
<sequence length="633" mass="71336">MLRYELVRNQTIALLSRLQAIGDTLELPQLSAALMSAWQQLEQNRYDVIVMGQAKRGKTTLINALIGRALLPADAEVNMRQGVRVSHAAQEAYRLRFEDESRQDITAADVLCYGTREVELTEEPLRPEHLIRSLEIEVSMPFLFEGLSLWDMPNMEAIGGTPTHLTQRFVRHADAIIYVLDSGHPMGQSDLDFIEAILEVTSHIFFIQTKIDQYEREQWEAVRQHNQDLLWSHFSNRLSQRPIRPISGVALLQAVQSGDNQETMQSHHDLCTALQTFLFEEVGQRRLAEALMVAEHDHDLSRQTLAGRLSALTEVSQEELAMLQRQAAERQQQFETEWGPSGLKRQELLMNLQQVMTLARQNFDLALQPGGETERTFQGQIQALTSINQARQFSTTLHEEVVTAATNRWLQVCEFTQNECGTLMAPFFAEAVHLPQAASQPDIQIDTEFTIKKEWLNKLSSGGREMKTLSALAGLPLTVLVGASILTGPIGMLTLTATGLFGFARGWTSSGKTQLKETRDQISKHMSSVLQEVRRYFFATELTVGSLSVVDQYFESLRQFASEQIDALVTQKSSEAQVEAARLLEQAPLDEIQRQVQAEQIQQHLADWDTLGAAIQQTMTELETVENIVPDAR</sequence>
<dbReference type="InterPro" id="IPR045063">
    <property type="entry name" value="Dynamin_N"/>
</dbReference>
<gene>
    <name evidence="2" type="ORF">ETSY1_01595</name>
</gene>
<evidence type="ECO:0000313" key="3">
    <source>
        <dbReference type="Proteomes" id="UP000019141"/>
    </source>
</evidence>
<name>W4LYM3_ENTF1</name>
<organism evidence="2 3">
    <name type="scientific">Entotheonella factor</name>
    <dbReference type="NCBI Taxonomy" id="1429438"/>
    <lineage>
        <taxon>Bacteria</taxon>
        <taxon>Pseudomonadati</taxon>
        <taxon>Nitrospinota/Tectimicrobiota group</taxon>
        <taxon>Candidatus Tectimicrobiota</taxon>
        <taxon>Candidatus Entotheonellia</taxon>
        <taxon>Candidatus Entotheonellales</taxon>
        <taxon>Candidatus Entotheonellaceae</taxon>
        <taxon>Candidatus Entotheonella</taxon>
    </lineage>
</organism>
<comment type="caution">
    <text evidence="2">The sequence shown here is derived from an EMBL/GenBank/DDBJ whole genome shotgun (WGS) entry which is preliminary data.</text>
</comment>
<dbReference type="Gene3D" id="3.40.50.300">
    <property type="entry name" value="P-loop containing nucleotide triphosphate hydrolases"/>
    <property type="match status" value="1"/>
</dbReference>
<keyword evidence="3" id="KW-1185">Reference proteome</keyword>
<dbReference type="PANTHER" id="PTHR43681">
    <property type="entry name" value="TRANSMEMBRANE GTPASE FZO"/>
    <property type="match status" value="1"/>
</dbReference>
<dbReference type="Pfam" id="PF00350">
    <property type="entry name" value="Dynamin_N"/>
    <property type="match status" value="1"/>
</dbReference>
<proteinExistence type="predicted"/>
<evidence type="ECO:0000313" key="2">
    <source>
        <dbReference type="EMBL" id="ETX03003.1"/>
    </source>
</evidence>
<dbReference type="AlphaFoldDB" id="W4LYM3"/>
<reference evidence="2 3" key="1">
    <citation type="journal article" date="2014" name="Nature">
        <title>An environmental bacterial taxon with a large and distinct metabolic repertoire.</title>
        <authorList>
            <person name="Wilson M.C."/>
            <person name="Mori T."/>
            <person name="Ruckert C."/>
            <person name="Uria A.R."/>
            <person name="Helf M.J."/>
            <person name="Takada K."/>
            <person name="Gernert C."/>
            <person name="Steffens U.A."/>
            <person name="Heycke N."/>
            <person name="Schmitt S."/>
            <person name="Rinke C."/>
            <person name="Helfrich E.J."/>
            <person name="Brachmann A.O."/>
            <person name="Gurgui C."/>
            <person name="Wakimoto T."/>
            <person name="Kracht M."/>
            <person name="Crusemann M."/>
            <person name="Hentschel U."/>
            <person name="Abe I."/>
            <person name="Matsunaga S."/>
            <person name="Kalinowski J."/>
            <person name="Takeyama H."/>
            <person name="Piel J."/>
        </authorList>
    </citation>
    <scope>NUCLEOTIDE SEQUENCE [LARGE SCALE GENOMIC DNA]</scope>
    <source>
        <strain evidence="3">TSY1</strain>
    </source>
</reference>
<dbReference type="HOGENOM" id="CLU_431947_0_0_7"/>
<feature type="domain" description="Dynamin N-terminal" evidence="1">
    <location>
        <begin position="48"/>
        <end position="204"/>
    </location>
</feature>
<dbReference type="InterPro" id="IPR027417">
    <property type="entry name" value="P-loop_NTPase"/>
</dbReference>
<protein>
    <recommendedName>
        <fullName evidence="1">Dynamin N-terminal domain-containing protein</fullName>
    </recommendedName>
</protein>
<dbReference type="InterPro" id="IPR051943">
    <property type="entry name" value="TRAFAC_Dynamin-like_GTPase"/>
</dbReference>
<dbReference type="SUPFAM" id="SSF52540">
    <property type="entry name" value="P-loop containing nucleoside triphosphate hydrolases"/>
    <property type="match status" value="1"/>
</dbReference>
<evidence type="ECO:0000259" key="1">
    <source>
        <dbReference type="Pfam" id="PF00350"/>
    </source>
</evidence>
<accession>W4LYM3</accession>
<dbReference type="EMBL" id="AZHW01000087">
    <property type="protein sequence ID" value="ETX03003.1"/>
    <property type="molecule type" value="Genomic_DNA"/>
</dbReference>
<dbReference type="Proteomes" id="UP000019141">
    <property type="component" value="Unassembled WGS sequence"/>
</dbReference>